<evidence type="ECO:0000256" key="4">
    <source>
        <dbReference type="ARBA" id="ARBA00022692"/>
    </source>
</evidence>
<dbReference type="SUPFAM" id="SSF56935">
    <property type="entry name" value="Porins"/>
    <property type="match status" value="1"/>
</dbReference>
<keyword evidence="2 7" id="KW-0813">Transport</keyword>
<proteinExistence type="inferred from homology"/>
<dbReference type="PANTHER" id="PTHR30069">
    <property type="entry name" value="TONB-DEPENDENT OUTER MEMBRANE RECEPTOR"/>
    <property type="match status" value="1"/>
</dbReference>
<feature type="domain" description="TonB-dependent transporter Oar-like beta-barrel" evidence="10">
    <location>
        <begin position="353"/>
        <end position="890"/>
    </location>
</feature>
<evidence type="ECO:0000256" key="6">
    <source>
        <dbReference type="ARBA" id="ARBA00023237"/>
    </source>
</evidence>
<feature type="signal peptide" evidence="8">
    <location>
        <begin position="1"/>
        <end position="28"/>
    </location>
</feature>
<sequence length="1074" mass="118789">MNSKKMFKPSQLALATAFALGLAGQAAASETASSMRGAIVGPNGQAVSDATITIIHQPTGTVTELDANDNGIFNARGLRVGGPYAVVISSDTFQDEYQEGLYIGVGEALRLNTQLKTNDGVERIVVSGSSLPFRTAGSNSEFGEDDIASAPGTNRDLKDVLRQNPMANVSSDGSRMSVAGINPKFNSFVVDGVGQNDDFGLASNGYPTQRSPISIDAVESVALNTSPMSARYGGFSGAQVNAVTKSGTNELSGTMFYEYAGDNLAGKPEQTNGNRSAQDFEESTFGGTIGLPLIKDRLFFFGSYERFDSPRDNYYGASDDPNFDRDSGVNSEQLERVIAAAAGYGLNDLGDYARQQNSKDEKILAKLDWNINDDHRASYTYQRTDGQSTSGTSTSSSFRFASHWFETRQKLETHAFNLYSDWTHNLSTDLKVAYKDQRNEHNPVHDLGIGSVEITTVGDDGQNKSIIFGTERSRHANELDNQNLEIRFVADYQLGDHALAFGVQHNRLDIFNQFAQDALGRFRFDSIENFENGQLDRFDWKGTRSGDIDDAGASFDMNTTALFVENTWDVTYDLELTFGLRYERIGMSDTPELNENFVKRYAGETHHGVYVSENIGNTTTFDGQDIWLPRFGAKYQLTDDIALRGGVGRFAGGYPNVWMSNSFSNDGHTLLTGSGWRSDAWGDWDGQFTLPDEHWGELPEGSEGFVNAIDENFKLASDWRFNLGFDANLDLGLLGDNWYFGGEYLYIKRENDIKYVDLARKAVERDGEHAADFTGRKLYQNYDYLTEEVCSASYGCRYDLMLTNADEDGYSEVLSLALSKQFDNGLRFSAAYAHQNVKEGNQGSSSTANSNYEFAWSDYDRHSTALGTSPYEQKHRVTMTLGYDAELLAGYNSSFNFFYEATSGDNYSYTMRGCGMDCGSLNADAAWNDGNVLAYIASQADIDAGRVILDGMTQDQYFAAVNGAGLTHGAYAPKGAGNLDWNHRLDFRFLQQLPGFTANHRAEMYFDISNVLNLLNSDWGQQQYSQYGSKRLMDYSYDAVNDTYTYSSLNTGDAGTVSQRASAWEMKLGVRYRF</sequence>
<feature type="domain" description="TonB-dependent receptor plug" evidence="9">
    <location>
        <begin position="135"/>
        <end position="235"/>
    </location>
</feature>
<dbReference type="InterPro" id="IPR036942">
    <property type="entry name" value="Beta-barrel_TonB_sf"/>
</dbReference>
<dbReference type="Proteomes" id="UP001499988">
    <property type="component" value="Unassembled WGS sequence"/>
</dbReference>
<dbReference type="SUPFAM" id="SSF49464">
    <property type="entry name" value="Carboxypeptidase regulatory domain-like"/>
    <property type="match status" value="1"/>
</dbReference>
<dbReference type="RefSeq" id="WP_345333515.1">
    <property type="nucleotide sequence ID" value="NZ_BAABJZ010000008.1"/>
</dbReference>
<evidence type="ECO:0000259" key="9">
    <source>
        <dbReference type="Pfam" id="PF07715"/>
    </source>
</evidence>
<dbReference type="InterPro" id="IPR037066">
    <property type="entry name" value="Plug_dom_sf"/>
</dbReference>
<dbReference type="InterPro" id="IPR057601">
    <property type="entry name" value="Oar-like_b-barrel"/>
</dbReference>
<dbReference type="EMBL" id="BAABJZ010000008">
    <property type="protein sequence ID" value="GAA4876553.1"/>
    <property type="molecule type" value="Genomic_DNA"/>
</dbReference>
<keyword evidence="3 7" id="KW-1134">Transmembrane beta strand</keyword>
<dbReference type="InterPro" id="IPR012910">
    <property type="entry name" value="Plug_dom"/>
</dbReference>
<keyword evidence="12" id="KW-1185">Reference proteome</keyword>
<dbReference type="Pfam" id="PF13620">
    <property type="entry name" value="CarboxypepD_reg"/>
    <property type="match status" value="1"/>
</dbReference>
<feature type="domain" description="TonB-dependent transporter Oar-like beta-barrel" evidence="10">
    <location>
        <begin position="243"/>
        <end position="311"/>
    </location>
</feature>
<dbReference type="InterPro" id="IPR039426">
    <property type="entry name" value="TonB-dep_rcpt-like"/>
</dbReference>
<evidence type="ECO:0000256" key="7">
    <source>
        <dbReference type="PROSITE-ProRule" id="PRU01360"/>
    </source>
</evidence>
<gene>
    <name evidence="11" type="ORF">GCM10023333_07280</name>
</gene>
<dbReference type="PANTHER" id="PTHR30069:SF46">
    <property type="entry name" value="OAR PROTEIN"/>
    <property type="match status" value="1"/>
</dbReference>
<dbReference type="PROSITE" id="PS52016">
    <property type="entry name" value="TONB_DEPENDENT_REC_3"/>
    <property type="match status" value="1"/>
</dbReference>
<evidence type="ECO:0000256" key="1">
    <source>
        <dbReference type="ARBA" id="ARBA00004571"/>
    </source>
</evidence>
<dbReference type="Gene3D" id="2.40.170.20">
    <property type="entry name" value="TonB-dependent receptor, beta-barrel domain"/>
    <property type="match status" value="1"/>
</dbReference>
<keyword evidence="5 7" id="KW-0472">Membrane</keyword>
<comment type="similarity">
    <text evidence="7">Belongs to the TonB-dependent receptor family.</text>
</comment>
<evidence type="ECO:0000313" key="12">
    <source>
        <dbReference type="Proteomes" id="UP001499988"/>
    </source>
</evidence>
<dbReference type="InterPro" id="IPR008969">
    <property type="entry name" value="CarboxyPept-like_regulatory"/>
</dbReference>
<evidence type="ECO:0000256" key="3">
    <source>
        <dbReference type="ARBA" id="ARBA00022452"/>
    </source>
</evidence>
<accession>A0ABP9EJG4</accession>
<keyword evidence="8" id="KW-0732">Signal</keyword>
<dbReference type="Pfam" id="PF25183">
    <property type="entry name" value="OMP_b-brl_4"/>
    <property type="match status" value="2"/>
</dbReference>
<keyword evidence="11" id="KW-0675">Receptor</keyword>
<evidence type="ECO:0000256" key="5">
    <source>
        <dbReference type="ARBA" id="ARBA00023136"/>
    </source>
</evidence>
<evidence type="ECO:0000256" key="8">
    <source>
        <dbReference type="SAM" id="SignalP"/>
    </source>
</evidence>
<reference evidence="12" key="1">
    <citation type="journal article" date="2019" name="Int. J. Syst. Evol. Microbiol.">
        <title>The Global Catalogue of Microorganisms (GCM) 10K type strain sequencing project: providing services to taxonomists for standard genome sequencing and annotation.</title>
        <authorList>
            <consortium name="The Broad Institute Genomics Platform"/>
            <consortium name="The Broad Institute Genome Sequencing Center for Infectious Disease"/>
            <person name="Wu L."/>
            <person name="Ma J."/>
        </authorList>
    </citation>
    <scope>NUCLEOTIDE SEQUENCE [LARGE SCALE GENOMIC DNA]</scope>
    <source>
        <strain evidence="12">JCM 18401</strain>
    </source>
</reference>
<comment type="subcellular location">
    <subcellularLocation>
        <location evidence="1 7">Cell outer membrane</location>
        <topology evidence="1 7">Multi-pass membrane protein</topology>
    </subcellularLocation>
</comment>
<keyword evidence="4 7" id="KW-0812">Transmembrane</keyword>
<evidence type="ECO:0000259" key="10">
    <source>
        <dbReference type="Pfam" id="PF25183"/>
    </source>
</evidence>
<dbReference type="Pfam" id="PF07715">
    <property type="entry name" value="Plug"/>
    <property type="match status" value="1"/>
</dbReference>
<protein>
    <submittedName>
        <fullName evidence="11">TonB-dependent receptor</fullName>
    </submittedName>
</protein>
<evidence type="ECO:0000313" key="11">
    <source>
        <dbReference type="EMBL" id="GAA4876553.1"/>
    </source>
</evidence>
<organism evidence="11 12">
    <name type="scientific">Ferrimonas pelagia</name>
    <dbReference type="NCBI Taxonomy" id="1177826"/>
    <lineage>
        <taxon>Bacteria</taxon>
        <taxon>Pseudomonadati</taxon>
        <taxon>Pseudomonadota</taxon>
        <taxon>Gammaproteobacteria</taxon>
        <taxon>Alteromonadales</taxon>
        <taxon>Ferrimonadaceae</taxon>
        <taxon>Ferrimonas</taxon>
    </lineage>
</organism>
<name>A0ABP9EJG4_9GAMM</name>
<dbReference type="Gene3D" id="2.170.130.10">
    <property type="entry name" value="TonB-dependent receptor, plug domain"/>
    <property type="match status" value="1"/>
</dbReference>
<comment type="caution">
    <text evidence="11">The sequence shown here is derived from an EMBL/GenBank/DDBJ whole genome shotgun (WGS) entry which is preliminary data.</text>
</comment>
<feature type="chain" id="PRO_5046179126" evidence="8">
    <location>
        <begin position="29"/>
        <end position="1074"/>
    </location>
</feature>
<keyword evidence="6 7" id="KW-0998">Cell outer membrane</keyword>
<evidence type="ECO:0000256" key="2">
    <source>
        <dbReference type="ARBA" id="ARBA00022448"/>
    </source>
</evidence>